<proteinExistence type="predicted"/>
<evidence type="ECO:0000313" key="2">
    <source>
        <dbReference type="EMBL" id="KAL2076242.1"/>
    </source>
</evidence>
<dbReference type="PANTHER" id="PTHR33112:SF16">
    <property type="entry name" value="HETEROKARYON INCOMPATIBILITY DOMAIN-CONTAINING PROTEIN"/>
    <property type="match status" value="1"/>
</dbReference>
<name>A0ABR4D246_9HELO</name>
<protein>
    <recommendedName>
        <fullName evidence="1">Heterokaryon incompatibility domain-containing protein</fullName>
    </recommendedName>
</protein>
<accession>A0ABR4D246</accession>
<dbReference type="PANTHER" id="PTHR33112">
    <property type="entry name" value="DOMAIN PROTEIN, PUTATIVE-RELATED"/>
    <property type="match status" value="1"/>
</dbReference>
<dbReference type="InterPro" id="IPR010730">
    <property type="entry name" value="HET"/>
</dbReference>
<sequence length="738" mass="82909">MASSSSPNTAPSSPTIVYDTICDTCGKFFGRRRKVAWSMFSRKRTYYWPEHRLMRDRHQSKFHSAFGDMRASAHSGCHMCTLILSSLTGADIQVASDSEMTINTWLSDQFGDGPKGLGIHIDLVDAGSSNTEEPLTRFFYIAQLSVQEKNKIIARRLHNTVEISEESVQQIQQWLRKCRQDHQICGQSWTLTSKERSMPTRLIEITGPALNWRLRLVNGSEICVEKDYATLSHCWGDSMFIHLTLENYHVYKENVPFENLSVTFQHAVETTFRLGINPSTTIQHTVGLTFALGISYLWIDSLCIIQDSSDDWLRESAMMGSIYALGALNLAATYSQNVDGGLFNQSKELSSSPCIINMSDKNGTSKGAVLYQPDVWNREVEDTPLGKRAWVVQERILAPRTIHFSAKQLLWECCQESQAELAFDDDPIVLAPLKRVTPFIDLSHHDYVRVHESWADIVKKYSTCSLTVQSDKLVAISGLARRCRGQLGVSEDDYAAGIWKSNLIEGLLYFTRSFRGTIRFPSRAPSWSWASINAKIRFVYQHESSRELVDILDVQTYHNGDPSGQLRGGPRELVDILDVQTYHNGDPFGQLRGGFIRIQGPIAELPSQNTILKMGQRSADITHTNGILYTFSVAPEEAKFDTHANEAGHDPIYFLVLTADPETYGPREGGEALNVLVCGLLLHPTGIKRGQFERVGAVTGHSAKHFENSLRKAKDPKTLDEALYEEADPEKGFTIEII</sequence>
<dbReference type="Proteomes" id="UP001595075">
    <property type="component" value="Unassembled WGS sequence"/>
</dbReference>
<evidence type="ECO:0000313" key="3">
    <source>
        <dbReference type="Proteomes" id="UP001595075"/>
    </source>
</evidence>
<keyword evidence="3" id="KW-1185">Reference proteome</keyword>
<gene>
    <name evidence="2" type="ORF">VTL71DRAFT_1185</name>
</gene>
<organism evidence="2 3">
    <name type="scientific">Oculimacula yallundae</name>
    <dbReference type="NCBI Taxonomy" id="86028"/>
    <lineage>
        <taxon>Eukaryota</taxon>
        <taxon>Fungi</taxon>
        <taxon>Dikarya</taxon>
        <taxon>Ascomycota</taxon>
        <taxon>Pezizomycotina</taxon>
        <taxon>Leotiomycetes</taxon>
        <taxon>Helotiales</taxon>
        <taxon>Ploettnerulaceae</taxon>
        <taxon>Oculimacula</taxon>
    </lineage>
</organism>
<evidence type="ECO:0000259" key="1">
    <source>
        <dbReference type="Pfam" id="PF06985"/>
    </source>
</evidence>
<feature type="domain" description="Heterokaryon incompatibility" evidence="1">
    <location>
        <begin position="228"/>
        <end position="394"/>
    </location>
</feature>
<comment type="caution">
    <text evidence="2">The sequence shown here is derived from an EMBL/GenBank/DDBJ whole genome shotgun (WGS) entry which is preliminary data.</text>
</comment>
<dbReference type="EMBL" id="JAZHXI010000001">
    <property type="protein sequence ID" value="KAL2076242.1"/>
    <property type="molecule type" value="Genomic_DNA"/>
</dbReference>
<dbReference type="Pfam" id="PF06985">
    <property type="entry name" value="HET"/>
    <property type="match status" value="1"/>
</dbReference>
<reference evidence="2 3" key="1">
    <citation type="journal article" date="2024" name="Commun. Biol.">
        <title>Comparative genomic analysis of thermophilic fungi reveals convergent evolutionary adaptations and gene losses.</title>
        <authorList>
            <person name="Steindorff A.S."/>
            <person name="Aguilar-Pontes M.V."/>
            <person name="Robinson A.J."/>
            <person name="Andreopoulos B."/>
            <person name="LaButti K."/>
            <person name="Kuo A."/>
            <person name="Mondo S."/>
            <person name="Riley R."/>
            <person name="Otillar R."/>
            <person name="Haridas S."/>
            <person name="Lipzen A."/>
            <person name="Grimwood J."/>
            <person name="Schmutz J."/>
            <person name="Clum A."/>
            <person name="Reid I.D."/>
            <person name="Moisan M.C."/>
            <person name="Butler G."/>
            <person name="Nguyen T.T.M."/>
            <person name="Dewar K."/>
            <person name="Conant G."/>
            <person name="Drula E."/>
            <person name="Henrissat B."/>
            <person name="Hansel C."/>
            <person name="Singer S."/>
            <person name="Hutchinson M.I."/>
            <person name="de Vries R.P."/>
            <person name="Natvig D.O."/>
            <person name="Powell A.J."/>
            <person name="Tsang A."/>
            <person name="Grigoriev I.V."/>
        </authorList>
    </citation>
    <scope>NUCLEOTIDE SEQUENCE [LARGE SCALE GENOMIC DNA]</scope>
    <source>
        <strain evidence="2 3">CBS 494.80</strain>
    </source>
</reference>